<evidence type="ECO:0000256" key="1">
    <source>
        <dbReference type="SAM" id="Phobius"/>
    </source>
</evidence>
<organism evidence="3 4">
    <name type="scientific">Phytophthora pseudosyringae</name>
    <dbReference type="NCBI Taxonomy" id="221518"/>
    <lineage>
        <taxon>Eukaryota</taxon>
        <taxon>Sar</taxon>
        <taxon>Stramenopiles</taxon>
        <taxon>Oomycota</taxon>
        <taxon>Peronosporomycetes</taxon>
        <taxon>Peronosporales</taxon>
        <taxon>Peronosporaceae</taxon>
        <taxon>Phytophthora</taxon>
    </lineage>
</organism>
<keyword evidence="1" id="KW-1133">Transmembrane helix</keyword>
<dbReference type="Proteomes" id="UP000694044">
    <property type="component" value="Unassembled WGS sequence"/>
</dbReference>
<evidence type="ECO:0000313" key="4">
    <source>
        <dbReference type="Proteomes" id="UP000694044"/>
    </source>
</evidence>
<keyword evidence="1" id="KW-0472">Membrane</keyword>
<feature type="signal peptide" evidence="2">
    <location>
        <begin position="1"/>
        <end position="26"/>
    </location>
</feature>
<evidence type="ECO:0000313" key="3">
    <source>
        <dbReference type="EMBL" id="KAG7390902.1"/>
    </source>
</evidence>
<dbReference type="AlphaFoldDB" id="A0A8T1WA75"/>
<protein>
    <submittedName>
        <fullName evidence="3">Uncharacterized protein</fullName>
    </submittedName>
</protein>
<evidence type="ECO:0000256" key="2">
    <source>
        <dbReference type="SAM" id="SignalP"/>
    </source>
</evidence>
<gene>
    <name evidence="3" type="ORF">PHYPSEUDO_006386</name>
</gene>
<feature type="transmembrane region" description="Helical" evidence="1">
    <location>
        <begin position="1048"/>
        <end position="1066"/>
    </location>
</feature>
<keyword evidence="2" id="KW-0732">Signal</keyword>
<name>A0A8T1WA75_9STRA</name>
<comment type="caution">
    <text evidence="3">The sequence shown here is derived from an EMBL/GenBank/DDBJ whole genome shotgun (WGS) entry which is preliminary data.</text>
</comment>
<proteinExistence type="predicted"/>
<keyword evidence="1" id="KW-0812">Transmembrane</keyword>
<reference evidence="3" key="1">
    <citation type="submission" date="2021-02" db="EMBL/GenBank/DDBJ databases">
        <authorList>
            <person name="Palmer J.M."/>
        </authorList>
    </citation>
    <scope>NUCLEOTIDE SEQUENCE</scope>
    <source>
        <strain evidence="3">SCRP734</strain>
    </source>
</reference>
<keyword evidence="4" id="KW-1185">Reference proteome</keyword>
<feature type="chain" id="PRO_5035844179" evidence="2">
    <location>
        <begin position="27"/>
        <end position="1089"/>
    </location>
</feature>
<accession>A0A8T1WA75</accession>
<sequence>MLVAQPKLLGLLALVAALQRFEPSEAAALAFSSRLAVSLARNGTSFVASSEVLPSELLLTQFTDKKVTRKKIKKSVDSNEMVDDDLVMCSQSSEAVYDGDVDVLLLFSKCIGSSTLSTVETWARDMQSIVAHTVDQHSGVALNFKATMVPGVCANAAYDAVVEVTGDDLDRVAAFPGFGDVYPLDMATSSTDGFSAVVSFATDGTSYNEIVTFESVNQMANVVNFQMHGSAENCEGGPESCVELKEDEDIFMYNPFTVTQSLDCADLQNGVPVTLIGDDGKRQCYCGCPAGFEMQTKEKNKVCVQVASSASSCVWSKVSGYKHQVNAQSSVCSFDHVVDKWGIPLPLPTSGYGSNKLVLLADESLDPRVRVSAVKMQNPEYYAGYLSPVLGSATSSWPLHFKDVVAKAPSAAKLDPTVPGAEEFPIHDAAKTWKDYQSNRADAVNSIVFKSYGKYRLQMDAFDYYSSASCAGCLVILDNYRPRATTHCPASFCDSASGAANCGCTAELTLSNVAKANDLVQQYFSFGDQADNDGCSGNNRCDLHQFSKKNFFETKYSRYSHDDGISCFDQDVVLGEILNHEKITVNPLKQPGGKCSDVTAPVQTGQCTRCCKMSTALREFWTDYRCGSDYDARYCEGDSDQSCTFEQCLVVNGDTLATVTARIKPPVVAESAKVLQQLHQEDYQTVTQVHRALECTSYYGDDGQCVYMAKLSELIATTQTLNFAGDFKVNDLVHWRFKLNGDAEKWQLWKTRRQTSAETGCNWATCEAVYDDDEVLTFSDPETKISIEAWTQCGLVRRFFFYVHLHVNSAVDVCKHFDTMWYQTSVSRLPIAAQTCAYPGSDFAELTFDFHPNVGLQYSRTELQMRVSEVVCSGALENRTPVEILKVTKDSPEIVTRFGVELLHTPNTEAITNFDVSCEFTYVGFGASTHSKTCGRSFSIVDCKGPQFDVPHAKCEFDACAGNKKAGLYEGCGGNIVRSSKTSTYVGSGGKECCQGCAGTSVVCTPLLDVPNTNATLMRCEPASVGGAYSNYYFPVSMLAEASQDHPIVMTVVSGGVLVAVVAFVVQYRRKTIAQAAIAVDDGYYPLLY</sequence>
<dbReference type="EMBL" id="JAGDFM010000026">
    <property type="protein sequence ID" value="KAG7390902.1"/>
    <property type="molecule type" value="Genomic_DNA"/>
</dbReference>
<dbReference type="OrthoDB" id="74957at2759"/>